<accession>A0A1L7WZ52</accession>
<dbReference type="AlphaFoldDB" id="A0A1L7WZ52"/>
<gene>
    <name evidence="2" type="ORF">PAC_07921</name>
</gene>
<dbReference type="Proteomes" id="UP000184330">
    <property type="component" value="Unassembled WGS sequence"/>
</dbReference>
<dbReference type="CDD" id="cd02440">
    <property type="entry name" value="AdoMet_MTases"/>
    <property type="match status" value="1"/>
</dbReference>
<dbReference type="PANTHER" id="PTHR43591:SF102">
    <property type="entry name" value="S-ADENOSYL-L-METHIONINE-DEPENDENT METHYLTRANSFERASE"/>
    <property type="match status" value="1"/>
</dbReference>
<dbReference type="Pfam" id="PF13489">
    <property type="entry name" value="Methyltransf_23"/>
    <property type="match status" value="1"/>
</dbReference>
<evidence type="ECO:0000256" key="1">
    <source>
        <dbReference type="SAM" id="MobiDB-lite"/>
    </source>
</evidence>
<keyword evidence="3" id="KW-1185">Reference proteome</keyword>
<dbReference type="Gene3D" id="3.40.50.150">
    <property type="entry name" value="Vaccinia Virus protein VP39"/>
    <property type="match status" value="1"/>
</dbReference>
<proteinExistence type="predicted"/>
<dbReference type="PANTHER" id="PTHR43591">
    <property type="entry name" value="METHYLTRANSFERASE"/>
    <property type="match status" value="1"/>
</dbReference>
<evidence type="ECO:0000313" key="2">
    <source>
        <dbReference type="EMBL" id="CZR58031.1"/>
    </source>
</evidence>
<name>A0A1L7WZ52_9HELO</name>
<dbReference type="InterPro" id="IPR029063">
    <property type="entry name" value="SAM-dependent_MTases_sf"/>
</dbReference>
<reference evidence="2 3" key="1">
    <citation type="submission" date="2016-03" db="EMBL/GenBank/DDBJ databases">
        <authorList>
            <person name="Ploux O."/>
        </authorList>
    </citation>
    <scope>NUCLEOTIDE SEQUENCE [LARGE SCALE GENOMIC DNA]</scope>
    <source>
        <strain evidence="2 3">UAMH 11012</strain>
    </source>
</reference>
<dbReference type="GO" id="GO:0008168">
    <property type="term" value="F:methyltransferase activity"/>
    <property type="evidence" value="ECO:0007669"/>
    <property type="project" value="TreeGrafter"/>
</dbReference>
<dbReference type="EMBL" id="FJOG01000011">
    <property type="protein sequence ID" value="CZR58031.1"/>
    <property type="molecule type" value="Genomic_DNA"/>
</dbReference>
<protein>
    <recommendedName>
        <fullName evidence="4">Methyltransferase</fullName>
    </recommendedName>
</protein>
<dbReference type="SUPFAM" id="SSF53335">
    <property type="entry name" value="S-adenosyl-L-methionine-dependent methyltransferases"/>
    <property type="match status" value="1"/>
</dbReference>
<organism evidence="2 3">
    <name type="scientific">Phialocephala subalpina</name>
    <dbReference type="NCBI Taxonomy" id="576137"/>
    <lineage>
        <taxon>Eukaryota</taxon>
        <taxon>Fungi</taxon>
        <taxon>Dikarya</taxon>
        <taxon>Ascomycota</taxon>
        <taxon>Pezizomycotina</taxon>
        <taxon>Leotiomycetes</taxon>
        <taxon>Helotiales</taxon>
        <taxon>Mollisiaceae</taxon>
        <taxon>Phialocephala</taxon>
        <taxon>Phialocephala fortinii species complex</taxon>
    </lineage>
</organism>
<feature type="compositionally biased region" description="Basic and acidic residues" evidence="1">
    <location>
        <begin position="46"/>
        <end position="59"/>
    </location>
</feature>
<evidence type="ECO:0008006" key="4">
    <source>
        <dbReference type="Google" id="ProtNLM"/>
    </source>
</evidence>
<evidence type="ECO:0000313" key="3">
    <source>
        <dbReference type="Proteomes" id="UP000184330"/>
    </source>
</evidence>
<sequence>MDQSTIDQVSKTQQVSDNEARANLIVDPEVLSLDGDAVVSRVKPSSGEDKGAAEGKSSEGDMQHHIFNLSFSNRLSLAPISSSDLERKHFLDIGTGTGIWAVEFAKAHPEAQVLGFDISVCNPASKPNNTGFVIQDAESTPWPFTQKFYYIHGRAMMSCFNDAGKVICEAYEKLEPGGWLELQDVIAPWTDVDGSLLGSKLLEFHTNTIEAALSVGRDVKQVIKYPSLFVAAGFQEISEFHYQWPIGAWAKDEKLKKIGEMFRDDLDQTMEPIAERLFGLVKKMPRKEIDDLVREARRDLFDVKRIRGYMPGLVVYGRKPL</sequence>
<feature type="region of interest" description="Disordered" evidence="1">
    <location>
        <begin position="37"/>
        <end position="59"/>
    </location>
</feature>
<dbReference type="OrthoDB" id="2013972at2759"/>